<feature type="region of interest" description="Disordered" evidence="1">
    <location>
        <begin position="412"/>
        <end position="479"/>
    </location>
</feature>
<reference evidence="2 3" key="1">
    <citation type="submission" date="2015-06" db="EMBL/GenBank/DDBJ databases">
        <title>Draft genome of the ant-associated black yeast Phialophora attae CBS 131958.</title>
        <authorList>
            <person name="Moreno L.F."/>
            <person name="Stielow B.J."/>
            <person name="de Hoog S."/>
            <person name="Vicente V.A."/>
            <person name="Weiss V.A."/>
            <person name="de Vries M."/>
            <person name="Cruz L.M."/>
            <person name="Souza E.M."/>
        </authorList>
    </citation>
    <scope>NUCLEOTIDE SEQUENCE [LARGE SCALE GENOMIC DNA]</scope>
    <source>
        <strain evidence="2 3">CBS 131958</strain>
    </source>
</reference>
<sequence>MTTAAVEALSFASLTALLSNPPQYPRNPTHEVREPLVLYIVRVPGSKDVVLTPLKPPTKASISLDAIQSSLYYLHVESPEDEVVKQSMEAEQLVTDENKPTVTPIQRKPLPPTSFANYLPSQRPPTPPKSYPHHQPSGPNGDNQHDRYAARGSNVRLSADNTGRPLGARPMPSQQTSFEDSRQHNGVPERDTDATDPLKLEIPERPEMRPVQSYTGAPDQMMPMPMVGKNAAMSVTLIRRDPTSGAQWNVGTIRIGHRRHHLAPLEAVEVTLKAPGYSKFAGTPDSASPPGRLTDMGDTNHSPIGGRGFTRTLGFRILPDEQRTSLKDVRTKSNDFTPRPRGFSNPKKPRQVYSFSSPWQGMCIFSNGVDGKSLKVRHSVAAHRSTEAEQGNGVAELRLNLPWSVLKMKDVNRQTEPEPDKLPISQLIGPTKKERFRRSMQTFRSESKELLRSLRDDKSPSEETPPSLPPRASTQEPIQDDYRLSLRLGREKAGGGFKGDSAKLGKLILEDEGLKMGDLVVACCMGVFWQHHEGS</sequence>
<dbReference type="GeneID" id="28730819"/>
<dbReference type="RefSeq" id="XP_017994752.1">
    <property type="nucleotide sequence ID" value="XM_018138939.1"/>
</dbReference>
<dbReference type="Proteomes" id="UP000038010">
    <property type="component" value="Unassembled WGS sequence"/>
</dbReference>
<evidence type="ECO:0000313" key="3">
    <source>
        <dbReference type="Proteomes" id="UP000038010"/>
    </source>
</evidence>
<organism evidence="2 3">
    <name type="scientific">Cyphellophora attinorum</name>
    <dbReference type="NCBI Taxonomy" id="1664694"/>
    <lineage>
        <taxon>Eukaryota</taxon>
        <taxon>Fungi</taxon>
        <taxon>Dikarya</taxon>
        <taxon>Ascomycota</taxon>
        <taxon>Pezizomycotina</taxon>
        <taxon>Eurotiomycetes</taxon>
        <taxon>Chaetothyriomycetidae</taxon>
        <taxon>Chaetothyriales</taxon>
        <taxon>Cyphellophoraceae</taxon>
        <taxon>Cyphellophora</taxon>
    </lineage>
</organism>
<feature type="region of interest" description="Disordered" evidence="1">
    <location>
        <begin position="331"/>
        <end position="350"/>
    </location>
</feature>
<dbReference type="EMBL" id="LFJN01000050">
    <property type="protein sequence ID" value="KPI34789.1"/>
    <property type="molecule type" value="Genomic_DNA"/>
</dbReference>
<dbReference type="AlphaFoldDB" id="A0A0N0NHX7"/>
<proteinExistence type="predicted"/>
<comment type="caution">
    <text evidence="2">The sequence shown here is derived from an EMBL/GenBank/DDBJ whole genome shotgun (WGS) entry which is preliminary data.</text>
</comment>
<dbReference type="OrthoDB" id="10003116at2759"/>
<keyword evidence="3" id="KW-1185">Reference proteome</keyword>
<name>A0A0N0NHX7_9EURO</name>
<feature type="compositionally biased region" description="Basic and acidic residues" evidence="1">
    <location>
        <begin position="445"/>
        <end position="461"/>
    </location>
</feature>
<dbReference type="STRING" id="1664694.A0A0N0NHX7"/>
<feature type="region of interest" description="Disordered" evidence="1">
    <location>
        <begin position="92"/>
        <end position="198"/>
    </location>
</feature>
<protein>
    <submittedName>
        <fullName evidence="2">Uncharacterized protein</fullName>
    </submittedName>
</protein>
<accession>A0A0N0NHX7</accession>
<evidence type="ECO:0000256" key="1">
    <source>
        <dbReference type="SAM" id="MobiDB-lite"/>
    </source>
</evidence>
<gene>
    <name evidence="2" type="ORF">AB675_10185</name>
</gene>
<feature type="compositionally biased region" description="Basic and acidic residues" evidence="1">
    <location>
        <begin position="179"/>
        <end position="198"/>
    </location>
</feature>
<feature type="compositionally biased region" description="Basic and acidic residues" evidence="1">
    <location>
        <begin position="412"/>
        <end position="421"/>
    </location>
</feature>
<evidence type="ECO:0000313" key="2">
    <source>
        <dbReference type="EMBL" id="KPI34789.1"/>
    </source>
</evidence>
<dbReference type="VEuPathDB" id="FungiDB:AB675_10185"/>